<accession>A0AAV6P246</accession>
<protein>
    <submittedName>
        <fullName evidence="1">Uncharacterized protein</fullName>
    </submittedName>
</protein>
<comment type="caution">
    <text evidence="1">The sequence shown here is derived from an EMBL/GenBank/DDBJ whole genome shotgun (WGS) entry which is preliminary data.</text>
</comment>
<sequence>MNLSCLRGAGGGIGYVERGYYSAVTVAVLEKTTSRWRVVWRRLKKEKKRMFRCGMSGAREVHVPYNPKTYLQNFDDGSVMMVGDDDPDAISRSFSARFAISSAILRRPPPEFVVLKLTV</sequence>
<dbReference type="PANTHER" id="PTHR33168">
    <property type="entry name" value="STRESS INDUCED PROTEIN-RELATED"/>
    <property type="match status" value="1"/>
</dbReference>
<gene>
    <name evidence="1" type="ORF">SDJN03_00111</name>
</gene>
<feature type="non-terminal residue" evidence="1">
    <location>
        <position position="1"/>
    </location>
</feature>
<organism evidence="1 2">
    <name type="scientific">Cucurbita argyrosperma subsp. sororia</name>
    <dbReference type="NCBI Taxonomy" id="37648"/>
    <lineage>
        <taxon>Eukaryota</taxon>
        <taxon>Viridiplantae</taxon>
        <taxon>Streptophyta</taxon>
        <taxon>Embryophyta</taxon>
        <taxon>Tracheophyta</taxon>
        <taxon>Spermatophyta</taxon>
        <taxon>Magnoliopsida</taxon>
        <taxon>eudicotyledons</taxon>
        <taxon>Gunneridae</taxon>
        <taxon>Pentapetalae</taxon>
        <taxon>rosids</taxon>
        <taxon>fabids</taxon>
        <taxon>Cucurbitales</taxon>
        <taxon>Cucurbitaceae</taxon>
        <taxon>Cucurbiteae</taxon>
        <taxon>Cucurbita</taxon>
    </lineage>
</organism>
<reference evidence="1 2" key="1">
    <citation type="journal article" date="2021" name="Hortic Res">
        <title>The domestication of Cucurbita argyrosperma as revealed by the genome of its wild relative.</title>
        <authorList>
            <person name="Barrera-Redondo J."/>
            <person name="Sanchez-de la Vega G."/>
            <person name="Aguirre-Liguori J.A."/>
            <person name="Castellanos-Morales G."/>
            <person name="Gutierrez-Guerrero Y.T."/>
            <person name="Aguirre-Dugua X."/>
            <person name="Aguirre-Planter E."/>
            <person name="Tenaillon M.I."/>
            <person name="Lira-Saade R."/>
            <person name="Eguiarte L.E."/>
        </authorList>
    </citation>
    <scope>NUCLEOTIDE SEQUENCE [LARGE SCALE GENOMIC DNA]</scope>
    <source>
        <strain evidence="1">JBR-2021</strain>
    </source>
</reference>
<evidence type="ECO:0000313" key="2">
    <source>
        <dbReference type="Proteomes" id="UP000685013"/>
    </source>
</evidence>
<dbReference type="AlphaFoldDB" id="A0AAV6P246"/>
<name>A0AAV6P246_9ROSI</name>
<keyword evidence="2" id="KW-1185">Reference proteome</keyword>
<evidence type="ECO:0000313" key="1">
    <source>
        <dbReference type="EMBL" id="KAG6606769.1"/>
    </source>
</evidence>
<dbReference type="Proteomes" id="UP000685013">
    <property type="component" value="Chromosome 1"/>
</dbReference>
<dbReference type="EMBL" id="JAGKQH010000001">
    <property type="protein sequence ID" value="KAG6606769.1"/>
    <property type="molecule type" value="Genomic_DNA"/>
</dbReference>
<proteinExistence type="predicted"/>